<dbReference type="Pfam" id="PF00011">
    <property type="entry name" value="HSP20"/>
    <property type="match status" value="1"/>
</dbReference>
<dbReference type="SUPFAM" id="SSF49764">
    <property type="entry name" value="HSP20-like chaperones"/>
    <property type="match status" value="1"/>
</dbReference>
<evidence type="ECO:0000259" key="1">
    <source>
        <dbReference type="Pfam" id="PF00011"/>
    </source>
</evidence>
<feature type="domain" description="SHSP" evidence="1">
    <location>
        <begin position="145"/>
        <end position="228"/>
    </location>
</feature>
<comment type="caution">
    <text evidence="2">The sequence shown here is derived from an EMBL/GenBank/DDBJ whole genome shotgun (WGS) entry which is preliminary data.</text>
</comment>
<gene>
    <name evidence="2" type="ORF">TSPI_06291</name>
</gene>
<protein>
    <submittedName>
        <fullName evidence="2">Heat shock protein</fullName>
    </submittedName>
</protein>
<keyword evidence="2" id="KW-0346">Stress response</keyword>
<proteinExistence type="predicted"/>
<sequence length="243" mass="27300">MCKCVDDFSRTTTMAERKENGTANEECKDEPCPEECRSLKTRRESVNPQFVAIDNPTVYTRRGLIRGQRTLEAKQLIHSLAELNNLVDSDEVKQITAETETVPVTTTMTSPMLGRKKPAGFGQGGFSDRSSSLWDWPLGPVSVYNTENEFEVKLAIAPFTSAEVAAKVMGNELLIHCKSNAPLPTNQYRARELFRSYQMPLNIDPKTVQFKFKNEKYLQVIAKKEKPIKLALAFDPVDVAHGN</sequence>
<keyword evidence="3" id="KW-1185">Reference proteome</keyword>
<dbReference type="Gene3D" id="2.60.40.790">
    <property type="match status" value="1"/>
</dbReference>
<dbReference type="InterPro" id="IPR002068">
    <property type="entry name" value="A-crystallin/Hsp20_dom"/>
</dbReference>
<dbReference type="Proteomes" id="UP001558632">
    <property type="component" value="Unassembled WGS sequence"/>
</dbReference>
<accession>A0ABR3KZ70</accession>
<dbReference type="EMBL" id="JBEUSY010000132">
    <property type="protein sequence ID" value="KAL1244662.1"/>
    <property type="molecule type" value="Genomic_DNA"/>
</dbReference>
<evidence type="ECO:0000313" key="3">
    <source>
        <dbReference type="Proteomes" id="UP001558632"/>
    </source>
</evidence>
<dbReference type="InterPro" id="IPR008978">
    <property type="entry name" value="HSP20-like_chaperone"/>
</dbReference>
<name>A0ABR3KZ70_TRISP</name>
<reference evidence="2 3" key="1">
    <citation type="submission" date="2024-07" db="EMBL/GenBank/DDBJ databases">
        <title>Enhanced genomic and transcriptomic resources for Trichinella pseudospiralis and T. spiralis underpin the discovery of pronounced molecular differences between stages and species.</title>
        <authorList>
            <person name="Pasi K.K."/>
            <person name="La Rosa G."/>
            <person name="Gomez-Morales M.A."/>
            <person name="Tosini F."/>
            <person name="Sumanam S."/>
            <person name="Young N.D."/>
            <person name="Chang B.C."/>
            <person name="Robin G.B."/>
        </authorList>
    </citation>
    <scope>NUCLEOTIDE SEQUENCE [LARGE SCALE GENOMIC DNA]</scope>
    <source>
        <strain evidence="2">ISS534</strain>
    </source>
</reference>
<evidence type="ECO:0000313" key="2">
    <source>
        <dbReference type="EMBL" id="KAL1244662.1"/>
    </source>
</evidence>
<organism evidence="2 3">
    <name type="scientific">Trichinella spiralis</name>
    <name type="common">Trichina worm</name>
    <dbReference type="NCBI Taxonomy" id="6334"/>
    <lineage>
        <taxon>Eukaryota</taxon>
        <taxon>Metazoa</taxon>
        <taxon>Ecdysozoa</taxon>
        <taxon>Nematoda</taxon>
        <taxon>Enoplea</taxon>
        <taxon>Dorylaimia</taxon>
        <taxon>Trichinellida</taxon>
        <taxon>Trichinellidae</taxon>
        <taxon>Trichinella</taxon>
    </lineage>
</organism>